<feature type="binding site" evidence="9">
    <location>
        <position position="71"/>
    </location>
    <ligand>
        <name>4-amino-2-methyl-5-(diphosphooxymethyl)pyrimidine</name>
        <dbReference type="ChEBI" id="CHEBI:57841"/>
    </ligand>
</feature>
<dbReference type="RefSeq" id="WP_268057583.1">
    <property type="nucleotide sequence ID" value="NZ_JAPOHA010000004.1"/>
</dbReference>
<dbReference type="Proteomes" id="UP001082703">
    <property type="component" value="Unassembled WGS sequence"/>
</dbReference>
<feature type="binding site" evidence="9">
    <location>
        <position position="72"/>
    </location>
    <ligand>
        <name>Mg(2+)</name>
        <dbReference type="ChEBI" id="CHEBI:18420"/>
    </ligand>
</feature>
<dbReference type="HAMAP" id="MF_00097">
    <property type="entry name" value="TMP_synthase"/>
    <property type="match status" value="1"/>
</dbReference>
<reference evidence="13 14" key="1">
    <citation type="submission" date="2022-11" db="EMBL/GenBank/DDBJ databases">
        <authorList>
            <person name="Caiyu Z."/>
        </authorList>
    </citation>
    <scope>NUCLEOTIDE SEQUENCE [LARGE SCALE GENOMIC DNA]</scope>
    <source>
        <strain evidence="13 14">YR-4</strain>
    </source>
</reference>
<keyword evidence="4 9" id="KW-0460">Magnesium</keyword>
<dbReference type="NCBIfam" id="TIGR00693">
    <property type="entry name" value="thiE"/>
    <property type="match status" value="1"/>
</dbReference>
<feature type="domain" description="Thiamine phosphate synthase/TenI" evidence="12">
    <location>
        <begin position="9"/>
        <end position="189"/>
    </location>
</feature>
<feature type="binding site" evidence="9">
    <location>
        <position position="110"/>
    </location>
    <ligand>
        <name>4-amino-2-methyl-5-(diphosphooxymethyl)pyrimidine</name>
        <dbReference type="ChEBI" id="CHEBI:57841"/>
    </ligand>
</feature>
<comment type="function">
    <text evidence="9">Condenses 4-methyl-5-(beta-hydroxyethyl)thiazole monophosphate (THZ-P) and 2-methyl-4-amino-5-hydroxymethyl pyrimidine pyrophosphate (HMP-PP) to form thiamine monophosphate (TMP).</text>
</comment>
<evidence type="ECO:0000256" key="3">
    <source>
        <dbReference type="ARBA" id="ARBA00022723"/>
    </source>
</evidence>
<dbReference type="EC" id="2.5.1.3" evidence="9"/>
<comment type="pathway">
    <text evidence="1 9 11">Cofactor biosynthesis; thiamine diphosphate biosynthesis; thiamine phosphate from 4-amino-2-methyl-5-diphosphomethylpyrimidine and 4-methyl-5-(2-phosphoethyl)-thiazole: step 1/1.</text>
</comment>
<evidence type="ECO:0000256" key="8">
    <source>
        <dbReference type="ARBA" id="ARBA00047883"/>
    </source>
</evidence>
<evidence type="ECO:0000256" key="10">
    <source>
        <dbReference type="RuleBase" id="RU003826"/>
    </source>
</evidence>
<evidence type="ECO:0000256" key="2">
    <source>
        <dbReference type="ARBA" id="ARBA00022679"/>
    </source>
</evidence>
<keyword evidence="5 9" id="KW-0784">Thiamine biosynthesis</keyword>
<name>A0ABT4BRP2_9FIRM</name>
<feature type="binding site" evidence="9">
    <location>
        <position position="91"/>
    </location>
    <ligand>
        <name>Mg(2+)</name>
        <dbReference type="ChEBI" id="CHEBI:18420"/>
    </ligand>
</feature>
<accession>A0ABT4BRP2</accession>
<dbReference type="CDD" id="cd00564">
    <property type="entry name" value="TMP_TenI"/>
    <property type="match status" value="1"/>
</dbReference>
<evidence type="ECO:0000313" key="13">
    <source>
        <dbReference type="EMBL" id="MCY1713562.1"/>
    </source>
</evidence>
<keyword evidence="3 9" id="KW-0479">Metal-binding</keyword>
<dbReference type="Gene3D" id="3.20.20.70">
    <property type="entry name" value="Aldolase class I"/>
    <property type="match status" value="1"/>
</dbReference>
<dbReference type="Pfam" id="PF02581">
    <property type="entry name" value="TMP-TENI"/>
    <property type="match status" value="1"/>
</dbReference>
<feature type="binding site" evidence="9">
    <location>
        <position position="139"/>
    </location>
    <ligand>
        <name>4-amino-2-methyl-5-(diphosphooxymethyl)pyrimidine</name>
        <dbReference type="ChEBI" id="CHEBI:57841"/>
    </ligand>
</feature>
<dbReference type="InterPro" id="IPR036206">
    <property type="entry name" value="ThiamineP_synth_sf"/>
</dbReference>
<feature type="binding site" evidence="9">
    <location>
        <begin position="136"/>
        <end position="138"/>
    </location>
    <ligand>
        <name>2-[(2R,5Z)-2-carboxy-4-methylthiazol-5(2H)-ylidene]ethyl phosphate</name>
        <dbReference type="ChEBI" id="CHEBI:62899"/>
    </ligand>
</feature>
<dbReference type="InterPro" id="IPR022998">
    <property type="entry name" value="ThiamineP_synth_TenI"/>
</dbReference>
<comment type="caution">
    <text evidence="13">The sequence shown here is derived from an EMBL/GenBank/DDBJ whole genome shotgun (WGS) entry which is preliminary data.</text>
</comment>
<feature type="binding site" evidence="9">
    <location>
        <position position="166"/>
    </location>
    <ligand>
        <name>2-[(2R,5Z)-2-carboxy-4-methylthiazol-5(2H)-ylidene]ethyl phosphate</name>
        <dbReference type="ChEBI" id="CHEBI:62899"/>
    </ligand>
</feature>
<evidence type="ECO:0000256" key="7">
    <source>
        <dbReference type="ARBA" id="ARBA00047851"/>
    </source>
</evidence>
<dbReference type="PANTHER" id="PTHR20857">
    <property type="entry name" value="THIAMINE-PHOSPHATE PYROPHOSPHORYLASE"/>
    <property type="match status" value="1"/>
</dbReference>
<gene>
    <name evidence="9 13" type="primary">thiE</name>
    <name evidence="13" type="ORF">OUY18_04735</name>
</gene>
<evidence type="ECO:0000256" key="4">
    <source>
        <dbReference type="ARBA" id="ARBA00022842"/>
    </source>
</evidence>
<feature type="binding site" evidence="9">
    <location>
        <begin position="39"/>
        <end position="43"/>
    </location>
    <ligand>
        <name>4-amino-2-methyl-5-(diphosphooxymethyl)pyrimidine</name>
        <dbReference type="ChEBI" id="CHEBI:57841"/>
    </ligand>
</feature>
<comment type="cofactor">
    <cofactor evidence="9">
        <name>Mg(2+)</name>
        <dbReference type="ChEBI" id="CHEBI:18420"/>
    </cofactor>
    <text evidence="9">Binds 1 Mg(2+) ion per subunit.</text>
</comment>
<evidence type="ECO:0000256" key="1">
    <source>
        <dbReference type="ARBA" id="ARBA00005165"/>
    </source>
</evidence>
<sequence>MKRKIDYSLYLCTDRSLMSVPTVEEAVEQAILGGCTLVQLREKDCSSRDFYETARSVKAVTDRYDIPLIINDRPDIALAVGADGVHVGQSDLPCGVLRGILGGDKIIGVSASSLEEAVQAEKDGADYLGVGAMYATGTKTDAKIVSMDELLKIRDAVSLPIVVIGGINRKTAPAFCKIGIDGLAVVSAVIAQPDIREAARELLKIFKGKSK</sequence>
<evidence type="ECO:0000256" key="5">
    <source>
        <dbReference type="ARBA" id="ARBA00022977"/>
    </source>
</evidence>
<keyword evidence="2 9" id="KW-0808">Transferase</keyword>
<comment type="catalytic activity">
    <reaction evidence="6 9 10">
        <text>4-methyl-5-(2-phosphooxyethyl)-thiazole + 4-amino-2-methyl-5-(diphosphooxymethyl)pyrimidine + H(+) = thiamine phosphate + diphosphate</text>
        <dbReference type="Rhea" id="RHEA:22328"/>
        <dbReference type="ChEBI" id="CHEBI:15378"/>
        <dbReference type="ChEBI" id="CHEBI:33019"/>
        <dbReference type="ChEBI" id="CHEBI:37575"/>
        <dbReference type="ChEBI" id="CHEBI:57841"/>
        <dbReference type="ChEBI" id="CHEBI:58296"/>
        <dbReference type="EC" id="2.5.1.3"/>
    </reaction>
</comment>
<dbReference type="SUPFAM" id="SSF51391">
    <property type="entry name" value="Thiamin phosphate synthase"/>
    <property type="match status" value="1"/>
</dbReference>
<dbReference type="GO" id="GO:0004789">
    <property type="term" value="F:thiamine-phosphate diphosphorylase activity"/>
    <property type="evidence" value="ECO:0007669"/>
    <property type="project" value="UniProtKB-EC"/>
</dbReference>
<feature type="binding site" evidence="9">
    <location>
        <begin position="186"/>
        <end position="187"/>
    </location>
    <ligand>
        <name>2-[(2R,5Z)-2-carboxy-4-methylthiazol-5(2H)-ylidene]ethyl phosphate</name>
        <dbReference type="ChEBI" id="CHEBI:62899"/>
    </ligand>
</feature>
<dbReference type="PANTHER" id="PTHR20857:SF23">
    <property type="entry name" value="THIAMINE BIOSYNTHETIC BIFUNCTIONAL ENZYME"/>
    <property type="match status" value="1"/>
</dbReference>
<evidence type="ECO:0000313" key="14">
    <source>
        <dbReference type="Proteomes" id="UP001082703"/>
    </source>
</evidence>
<comment type="catalytic activity">
    <reaction evidence="8 9 10">
        <text>2-[(2R,5Z)-2-carboxy-4-methylthiazol-5(2H)-ylidene]ethyl phosphate + 4-amino-2-methyl-5-(diphosphooxymethyl)pyrimidine + 2 H(+) = thiamine phosphate + CO2 + diphosphate</text>
        <dbReference type="Rhea" id="RHEA:47844"/>
        <dbReference type="ChEBI" id="CHEBI:15378"/>
        <dbReference type="ChEBI" id="CHEBI:16526"/>
        <dbReference type="ChEBI" id="CHEBI:33019"/>
        <dbReference type="ChEBI" id="CHEBI:37575"/>
        <dbReference type="ChEBI" id="CHEBI:57841"/>
        <dbReference type="ChEBI" id="CHEBI:62899"/>
        <dbReference type="EC" id="2.5.1.3"/>
    </reaction>
</comment>
<evidence type="ECO:0000256" key="9">
    <source>
        <dbReference type="HAMAP-Rule" id="MF_00097"/>
    </source>
</evidence>
<comment type="similarity">
    <text evidence="9 10">Belongs to the thiamine-phosphate synthase family.</text>
</comment>
<evidence type="ECO:0000256" key="11">
    <source>
        <dbReference type="RuleBase" id="RU004253"/>
    </source>
</evidence>
<evidence type="ECO:0000259" key="12">
    <source>
        <dbReference type="Pfam" id="PF02581"/>
    </source>
</evidence>
<protein>
    <recommendedName>
        <fullName evidence="9">Thiamine-phosphate synthase</fullName>
        <shortName evidence="9">TP synthase</shortName>
        <shortName evidence="9">TPS</shortName>
        <ecNumber evidence="9">2.5.1.3</ecNumber>
    </recommendedName>
    <alternativeName>
        <fullName evidence="9">Thiamine-phosphate pyrophosphorylase</fullName>
        <shortName evidence="9">TMP pyrophosphorylase</shortName>
        <shortName evidence="9">TMP-PPase</shortName>
    </alternativeName>
</protein>
<comment type="catalytic activity">
    <reaction evidence="7 9 10">
        <text>2-(2-carboxy-4-methylthiazol-5-yl)ethyl phosphate + 4-amino-2-methyl-5-(diphosphooxymethyl)pyrimidine + 2 H(+) = thiamine phosphate + CO2 + diphosphate</text>
        <dbReference type="Rhea" id="RHEA:47848"/>
        <dbReference type="ChEBI" id="CHEBI:15378"/>
        <dbReference type="ChEBI" id="CHEBI:16526"/>
        <dbReference type="ChEBI" id="CHEBI:33019"/>
        <dbReference type="ChEBI" id="CHEBI:37575"/>
        <dbReference type="ChEBI" id="CHEBI:57841"/>
        <dbReference type="ChEBI" id="CHEBI:62890"/>
        <dbReference type="EC" id="2.5.1.3"/>
    </reaction>
</comment>
<organism evidence="13 14">
    <name type="scientific">Caproiciproducens galactitolivorans</name>
    <dbReference type="NCBI Taxonomy" id="642589"/>
    <lineage>
        <taxon>Bacteria</taxon>
        <taxon>Bacillati</taxon>
        <taxon>Bacillota</taxon>
        <taxon>Clostridia</taxon>
        <taxon>Eubacteriales</taxon>
        <taxon>Acutalibacteraceae</taxon>
        <taxon>Caproiciproducens</taxon>
    </lineage>
</organism>
<dbReference type="InterPro" id="IPR034291">
    <property type="entry name" value="TMP_synthase"/>
</dbReference>
<evidence type="ECO:0000256" key="6">
    <source>
        <dbReference type="ARBA" id="ARBA00047334"/>
    </source>
</evidence>
<keyword evidence="14" id="KW-1185">Reference proteome</keyword>
<dbReference type="EMBL" id="JAPOHA010000004">
    <property type="protein sequence ID" value="MCY1713562.1"/>
    <property type="molecule type" value="Genomic_DNA"/>
</dbReference>
<dbReference type="InterPro" id="IPR013785">
    <property type="entry name" value="Aldolase_TIM"/>
</dbReference>
<proteinExistence type="inferred from homology"/>